<dbReference type="InterPro" id="IPR000595">
    <property type="entry name" value="cNMP-bd_dom"/>
</dbReference>
<reference evidence="2" key="1">
    <citation type="submission" date="2020-07" db="EMBL/GenBank/DDBJ databases">
        <title>Vallitalea pronyensis genome.</title>
        <authorList>
            <person name="Postec A."/>
        </authorList>
    </citation>
    <scope>NUCLEOTIDE SEQUENCE</scope>
    <source>
        <strain evidence="2">FatNI3</strain>
    </source>
</reference>
<proteinExistence type="predicted"/>
<dbReference type="SUPFAM" id="SSF46785">
    <property type="entry name" value="Winged helix' DNA-binding domain"/>
    <property type="match status" value="1"/>
</dbReference>
<dbReference type="InterPro" id="IPR036390">
    <property type="entry name" value="WH_DNA-bd_sf"/>
</dbReference>
<dbReference type="SMART" id="SM00100">
    <property type="entry name" value="cNMP"/>
    <property type="match status" value="1"/>
</dbReference>
<dbReference type="Pfam" id="PF00027">
    <property type="entry name" value="cNMP_binding"/>
    <property type="match status" value="1"/>
</dbReference>
<dbReference type="Proteomes" id="UP000683246">
    <property type="component" value="Chromosome"/>
</dbReference>
<dbReference type="InterPro" id="IPR014710">
    <property type="entry name" value="RmlC-like_jellyroll"/>
</dbReference>
<sequence>MIQSLCQLLKECPAVIKESMVDMHVQIGDYIMCQGDEPAYAYFLISGQVQVYHIAGNGIQYLEYMYKDNEMFGEVEIINDREVLSFVKAVTDVCHLKRISKVNFMEWMKLSKDFNDYVMYQLANKLYDAALVSVVNILYPIKYRVMNYLKKQMEQGHHYISKEQLLLAIGGKMRSLNRILMGLVQEDIIDYDHGMLKIKDMNKMLYEMENYE</sequence>
<evidence type="ECO:0000259" key="1">
    <source>
        <dbReference type="PROSITE" id="PS50042"/>
    </source>
</evidence>
<gene>
    <name evidence="2" type="ORF">HZI73_20190</name>
</gene>
<protein>
    <submittedName>
        <fullName evidence="2">Crp/Fnr family transcriptional regulator</fullName>
    </submittedName>
</protein>
<dbReference type="RefSeq" id="WP_212695170.1">
    <property type="nucleotide sequence ID" value="NZ_CP058649.1"/>
</dbReference>
<dbReference type="KEGG" id="vpy:HZI73_20190"/>
<dbReference type="SUPFAM" id="SSF51206">
    <property type="entry name" value="cAMP-binding domain-like"/>
    <property type="match status" value="1"/>
</dbReference>
<dbReference type="Gene3D" id="2.60.120.10">
    <property type="entry name" value="Jelly Rolls"/>
    <property type="match status" value="1"/>
</dbReference>
<dbReference type="PROSITE" id="PS50042">
    <property type="entry name" value="CNMP_BINDING_3"/>
    <property type="match status" value="1"/>
</dbReference>
<feature type="domain" description="Cyclic nucleotide-binding" evidence="1">
    <location>
        <begin position="16"/>
        <end position="108"/>
    </location>
</feature>
<accession>A0A8J8SII4</accession>
<dbReference type="EMBL" id="CP058649">
    <property type="protein sequence ID" value="QUI24477.1"/>
    <property type="molecule type" value="Genomic_DNA"/>
</dbReference>
<dbReference type="CDD" id="cd00038">
    <property type="entry name" value="CAP_ED"/>
    <property type="match status" value="1"/>
</dbReference>
<evidence type="ECO:0000313" key="3">
    <source>
        <dbReference type="Proteomes" id="UP000683246"/>
    </source>
</evidence>
<dbReference type="InterPro" id="IPR018490">
    <property type="entry name" value="cNMP-bd_dom_sf"/>
</dbReference>
<keyword evidence="3" id="KW-1185">Reference proteome</keyword>
<dbReference type="AlphaFoldDB" id="A0A8J8SII4"/>
<organism evidence="2 3">
    <name type="scientific">Vallitalea pronyensis</name>
    <dbReference type="NCBI Taxonomy" id="1348613"/>
    <lineage>
        <taxon>Bacteria</taxon>
        <taxon>Bacillati</taxon>
        <taxon>Bacillota</taxon>
        <taxon>Clostridia</taxon>
        <taxon>Lachnospirales</taxon>
        <taxon>Vallitaleaceae</taxon>
        <taxon>Vallitalea</taxon>
    </lineage>
</organism>
<name>A0A8J8SII4_9FIRM</name>
<evidence type="ECO:0000313" key="2">
    <source>
        <dbReference type="EMBL" id="QUI24477.1"/>
    </source>
</evidence>